<evidence type="ECO:0000313" key="3">
    <source>
        <dbReference type="Proteomes" id="UP000646827"/>
    </source>
</evidence>
<dbReference type="EMBL" id="JAEPRB010000043">
    <property type="protein sequence ID" value="KAG2224442.1"/>
    <property type="molecule type" value="Genomic_DNA"/>
</dbReference>
<evidence type="ECO:0000313" key="2">
    <source>
        <dbReference type="EMBL" id="KAG2224442.1"/>
    </source>
</evidence>
<sequence>MLHKNRVSSKQQQQEKKRLQEPIFFAAQVLYNNNHLRHLKDFTQELKPLATCVILSLEFLRKIIHGQAVQFTPISLLDTHLLQTRLDDFLKQWDRFELLLYQCYSRVVFGTTIPSSTFILSSSNNKIIKTYRPLPQELFSDSLTRLLPMTLHRALTRQIIQHSMIQDLDPILFIAVPRLTVLSGMVYLNNVSGWRKPNNNNNYSIWFQSQMDRMQDLKDQMNVLEEKTIMSQQQQEQDTTFSTFVQHWTLLEYALVNGWQQEHDLHLPITFRYIYISICKIADTLLADENAKSFIVILRHLFDHFADTSLASNNNTTTTTTTTTSSIITLRNQDKQDSSSSHSMIDEQTILDLAI</sequence>
<accession>A0A8H7SA08</accession>
<reference evidence="2 3" key="1">
    <citation type="submission" date="2020-12" db="EMBL/GenBank/DDBJ databases">
        <title>Metabolic potential, ecology and presence of endohyphal bacteria is reflected in genomic diversity of Mucoromycotina.</title>
        <authorList>
            <person name="Muszewska A."/>
            <person name="Okrasinska A."/>
            <person name="Steczkiewicz K."/>
            <person name="Drgas O."/>
            <person name="Orlowska M."/>
            <person name="Perlinska-Lenart U."/>
            <person name="Aleksandrzak-Piekarczyk T."/>
            <person name="Szatraj K."/>
            <person name="Zielenkiewicz U."/>
            <person name="Pilsyk S."/>
            <person name="Malc E."/>
            <person name="Mieczkowski P."/>
            <person name="Kruszewska J.S."/>
            <person name="Biernat P."/>
            <person name="Pawlowska J."/>
        </authorList>
    </citation>
    <scope>NUCLEOTIDE SEQUENCE [LARGE SCALE GENOMIC DNA]</scope>
    <source>
        <strain evidence="2 3">CBS 142.35</strain>
    </source>
</reference>
<protein>
    <submittedName>
        <fullName evidence="2">Uncharacterized protein</fullName>
    </submittedName>
</protein>
<proteinExistence type="predicted"/>
<organism evidence="2 3">
    <name type="scientific">Circinella minor</name>
    <dbReference type="NCBI Taxonomy" id="1195481"/>
    <lineage>
        <taxon>Eukaryota</taxon>
        <taxon>Fungi</taxon>
        <taxon>Fungi incertae sedis</taxon>
        <taxon>Mucoromycota</taxon>
        <taxon>Mucoromycotina</taxon>
        <taxon>Mucoromycetes</taxon>
        <taxon>Mucorales</taxon>
        <taxon>Lichtheimiaceae</taxon>
        <taxon>Circinella</taxon>
    </lineage>
</organism>
<keyword evidence="1" id="KW-0175">Coiled coil</keyword>
<name>A0A8H7SA08_9FUNG</name>
<dbReference type="Proteomes" id="UP000646827">
    <property type="component" value="Unassembled WGS sequence"/>
</dbReference>
<feature type="coiled-coil region" evidence="1">
    <location>
        <begin position="207"/>
        <end position="234"/>
    </location>
</feature>
<gene>
    <name evidence="2" type="ORF">INT45_002981</name>
</gene>
<evidence type="ECO:0000256" key="1">
    <source>
        <dbReference type="SAM" id="Coils"/>
    </source>
</evidence>
<keyword evidence="3" id="KW-1185">Reference proteome</keyword>
<comment type="caution">
    <text evidence="2">The sequence shown here is derived from an EMBL/GenBank/DDBJ whole genome shotgun (WGS) entry which is preliminary data.</text>
</comment>
<dbReference type="AlphaFoldDB" id="A0A8H7SA08"/>
<dbReference type="OrthoDB" id="20035at2759"/>